<proteinExistence type="predicted"/>
<keyword evidence="3" id="KW-1185">Reference proteome</keyword>
<reference evidence="2" key="1">
    <citation type="journal article" date="2023" name="Mol. Phylogenet. Evol.">
        <title>Genome-scale phylogeny and comparative genomics of the fungal order Sordariales.</title>
        <authorList>
            <person name="Hensen N."/>
            <person name="Bonometti L."/>
            <person name="Westerberg I."/>
            <person name="Brannstrom I.O."/>
            <person name="Guillou S."/>
            <person name="Cros-Aarteil S."/>
            <person name="Calhoun S."/>
            <person name="Haridas S."/>
            <person name="Kuo A."/>
            <person name="Mondo S."/>
            <person name="Pangilinan J."/>
            <person name="Riley R."/>
            <person name="LaButti K."/>
            <person name="Andreopoulos B."/>
            <person name="Lipzen A."/>
            <person name="Chen C."/>
            <person name="Yan M."/>
            <person name="Daum C."/>
            <person name="Ng V."/>
            <person name="Clum A."/>
            <person name="Steindorff A."/>
            <person name="Ohm R.A."/>
            <person name="Martin F."/>
            <person name="Silar P."/>
            <person name="Natvig D.O."/>
            <person name="Lalanne C."/>
            <person name="Gautier V."/>
            <person name="Ament-Velasquez S.L."/>
            <person name="Kruys A."/>
            <person name="Hutchinson M.I."/>
            <person name="Powell A.J."/>
            <person name="Barry K."/>
            <person name="Miller A.N."/>
            <person name="Grigoriev I.V."/>
            <person name="Debuchy R."/>
            <person name="Gladieux P."/>
            <person name="Hiltunen Thoren M."/>
            <person name="Johannesson H."/>
        </authorList>
    </citation>
    <scope>NUCLEOTIDE SEQUENCE</scope>
    <source>
        <strain evidence="2">CBS 123565</strain>
    </source>
</reference>
<evidence type="ECO:0000313" key="2">
    <source>
        <dbReference type="EMBL" id="KAK4136568.1"/>
    </source>
</evidence>
<feature type="region of interest" description="Disordered" evidence="1">
    <location>
        <begin position="134"/>
        <end position="155"/>
    </location>
</feature>
<name>A0AAN6ZG41_9PEZI</name>
<evidence type="ECO:0000313" key="3">
    <source>
        <dbReference type="Proteomes" id="UP001304895"/>
    </source>
</evidence>
<reference evidence="2" key="2">
    <citation type="submission" date="2023-05" db="EMBL/GenBank/DDBJ databases">
        <authorList>
            <consortium name="Lawrence Berkeley National Laboratory"/>
            <person name="Steindorff A."/>
            <person name="Hensen N."/>
            <person name="Bonometti L."/>
            <person name="Westerberg I."/>
            <person name="Brannstrom I.O."/>
            <person name="Guillou S."/>
            <person name="Cros-Aarteil S."/>
            <person name="Calhoun S."/>
            <person name="Haridas S."/>
            <person name="Kuo A."/>
            <person name="Mondo S."/>
            <person name="Pangilinan J."/>
            <person name="Riley R."/>
            <person name="Labutti K."/>
            <person name="Andreopoulos B."/>
            <person name="Lipzen A."/>
            <person name="Chen C."/>
            <person name="Yanf M."/>
            <person name="Daum C."/>
            <person name="Ng V."/>
            <person name="Clum A."/>
            <person name="Ohm R."/>
            <person name="Martin F."/>
            <person name="Silar P."/>
            <person name="Natvig D."/>
            <person name="Lalanne C."/>
            <person name="Gautier V."/>
            <person name="Ament-Velasquez S.L."/>
            <person name="Kruys A."/>
            <person name="Hutchinson M.I."/>
            <person name="Powell A.J."/>
            <person name="Barry K."/>
            <person name="Miller A.N."/>
            <person name="Grigoriev I.V."/>
            <person name="Debuchy R."/>
            <person name="Gladieux P."/>
            <person name="Thoren M.H."/>
            <person name="Johannesson H."/>
        </authorList>
    </citation>
    <scope>NUCLEOTIDE SEQUENCE</scope>
    <source>
        <strain evidence="2">CBS 123565</strain>
    </source>
</reference>
<evidence type="ECO:0000256" key="1">
    <source>
        <dbReference type="SAM" id="MobiDB-lite"/>
    </source>
</evidence>
<organism evidence="2 3">
    <name type="scientific">Trichocladium antarcticum</name>
    <dbReference type="NCBI Taxonomy" id="1450529"/>
    <lineage>
        <taxon>Eukaryota</taxon>
        <taxon>Fungi</taxon>
        <taxon>Dikarya</taxon>
        <taxon>Ascomycota</taxon>
        <taxon>Pezizomycotina</taxon>
        <taxon>Sordariomycetes</taxon>
        <taxon>Sordariomycetidae</taxon>
        <taxon>Sordariales</taxon>
        <taxon>Chaetomiaceae</taxon>
        <taxon>Trichocladium</taxon>
    </lineage>
</organism>
<dbReference type="Proteomes" id="UP001304895">
    <property type="component" value="Unassembled WGS sequence"/>
</dbReference>
<gene>
    <name evidence="2" type="ORF">BT67DRAFT_184358</name>
</gene>
<sequence>MILRHTPDATAKVNCVFSLFFSPYRNLKKRGAAANLVGVGGVCRYQVSRQARAWDSSHTTGRNLTGGRRYVTERRCFTGMRRTKTRLATLRCEWGTTRARNPVGRDEEGWRMQDDSRPRPVCQQQRSTLLARNGMSNRGKGWASGNPAFVARADG</sequence>
<protein>
    <submittedName>
        <fullName evidence="2">Uncharacterized protein</fullName>
    </submittedName>
</protein>
<comment type="caution">
    <text evidence="2">The sequence shown here is derived from an EMBL/GenBank/DDBJ whole genome shotgun (WGS) entry which is preliminary data.</text>
</comment>
<accession>A0AAN6ZG41</accession>
<dbReference type="AlphaFoldDB" id="A0AAN6ZG41"/>
<dbReference type="EMBL" id="MU853403">
    <property type="protein sequence ID" value="KAK4136568.1"/>
    <property type="molecule type" value="Genomic_DNA"/>
</dbReference>